<dbReference type="AlphaFoldDB" id="A0A1E7LTN6"/>
<name>A0A1E7LTN6_9ACTN</name>
<dbReference type="EMBL" id="LJGZ01000083">
    <property type="protein sequence ID" value="OEV19521.1"/>
    <property type="molecule type" value="Genomic_DNA"/>
</dbReference>
<proteinExistence type="predicted"/>
<gene>
    <name evidence="1" type="ORF">AN221_17150</name>
</gene>
<dbReference type="RefSeq" id="WP_070201713.1">
    <property type="nucleotide sequence ID" value="NZ_LJGZ01000083.1"/>
</dbReference>
<evidence type="ECO:0000313" key="2">
    <source>
        <dbReference type="Proteomes" id="UP000175971"/>
    </source>
</evidence>
<evidence type="ECO:0000313" key="1">
    <source>
        <dbReference type="EMBL" id="OEV19521.1"/>
    </source>
</evidence>
<reference evidence="1 2" key="1">
    <citation type="journal article" date="2016" name="Front. Microbiol.">
        <title>Comparative Genomics Analysis of Streptomyces Species Reveals Their Adaptation to the Marine Environment and Their Diversity at the Genomic Level.</title>
        <authorList>
            <person name="Tian X."/>
            <person name="Zhang Z."/>
            <person name="Yang T."/>
            <person name="Chen M."/>
            <person name="Li J."/>
            <person name="Chen F."/>
            <person name="Yang J."/>
            <person name="Li W."/>
            <person name="Zhang B."/>
            <person name="Zhang Z."/>
            <person name="Wu J."/>
            <person name="Zhang C."/>
            <person name="Long L."/>
            <person name="Xiao J."/>
        </authorList>
    </citation>
    <scope>NUCLEOTIDE SEQUENCE [LARGE SCALE GENOMIC DNA]</scope>
    <source>
        <strain evidence="1 2">SCSIO M10372</strain>
    </source>
</reference>
<protein>
    <submittedName>
        <fullName evidence="1">Uncharacterized protein</fullName>
    </submittedName>
</protein>
<sequence length="62" mass="6468">MIAALRLLTILLGSTPPEEPMSRLLLLDEAAFAGRIQARHSHSAGRKVLGVGHGPARVGVSA</sequence>
<accession>A0A1E7LTN6</accession>
<keyword evidence="2" id="KW-1185">Reference proteome</keyword>
<comment type="caution">
    <text evidence="1">The sequence shown here is derived from an EMBL/GenBank/DDBJ whole genome shotgun (WGS) entry which is preliminary data.</text>
</comment>
<dbReference type="Proteomes" id="UP000175971">
    <property type="component" value="Unassembled WGS sequence"/>
</dbReference>
<organism evidence="1 2">
    <name type="scientific">Streptomyces nanshensis</name>
    <dbReference type="NCBI Taxonomy" id="518642"/>
    <lineage>
        <taxon>Bacteria</taxon>
        <taxon>Bacillati</taxon>
        <taxon>Actinomycetota</taxon>
        <taxon>Actinomycetes</taxon>
        <taxon>Kitasatosporales</taxon>
        <taxon>Streptomycetaceae</taxon>
        <taxon>Streptomyces</taxon>
    </lineage>
</organism>